<organism evidence="2 3">
    <name type="scientific">Symbiodinium natans</name>
    <dbReference type="NCBI Taxonomy" id="878477"/>
    <lineage>
        <taxon>Eukaryota</taxon>
        <taxon>Sar</taxon>
        <taxon>Alveolata</taxon>
        <taxon>Dinophyceae</taxon>
        <taxon>Suessiales</taxon>
        <taxon>Symbiodiniaceae</taxon>
        <taxon>Symbiodinium</taxon>
    </lineage>
</organism>
<comment type="caution">
    <text evidence="2">The sequence shown here is derived from an EMBL/GenBank/DDBJ whole genome shotgun (WGS) entry which is preliminary data.</text>
</comment>
<evidence type="ECO:0000313" key="2">
    <source>
        <dbReference type="EMBL" id="CAE7242775.1"/>
    </source>
</evidence>
<dbReference type="EMBL" id="CAJNDS010000990">
    <property type="protein sequence ID" value="CAE7242775.1"/>
    <property type="molecule type" value="Genomic_DNA"/>
</dbReference>
<keyword evidence="1" id="KW-0732">Signal</keyword>
<evidence type="ECO:0000256" key="1">
    <source>
        <dbReference type="SAM" id="SignalP"/>
    </source>
</evidence>
<accession>A0A812L992</accession>
<name>A0A812L992_9DINO</name>
<keyword evidence="3" id="KW-1185">Reference proteome</keyword>
<sequence>MAGLVLTALLGWLGVNAAPLPACDVSRPSKDVCDDFCNYRCSFYNASAGDTGKRENVTLYRLTPLNVTGLRNKNTGDASGDINYWISKKNMSRICAEDPRAHGCVDASEDLYGIFTLEVDGQ</sequence>
<feature type="signal peptide" evidence="1">
    <location>
        <begin position="1"/>
        <end position="17"/>
    </location>
</feature>
<dbReference type="Proteomes" id="UP000604046">
    <property type="component" value="Unassembled WGS sequence"/>
</dbReference>
<protein>
    <submittedName>
        <fullName evidence="2">Uncharacterized protein</fullName>
    </submittedName>
</protein>
<reference evidence="2" key="1">
    <citation type="submission" date="2021-02" db="EMBL/GenBank/DDBJ databases">
        <authorList>
            <person name="Dougan E. K."/>
            <person name="Rhodes N."/>
            <person name="Thang M."/>
            <person name="Chan C."/>
        </authorList>
    </citation>
    <scope>NUCLEOTIDE SEQUENCE</scope>
</reference>
<proteinExistence type="predicted"/>
<gene>
    <name evidence="2" type="ORF">SNAT2548_LOCUS11188</name>
</gene>
<feature type="chain" id="PRO_5032576533" evidence="1">
    <location>
        <begin position="18"/>
        <end position="122"/>
    </location>
</feature>
<dbReference type="AlphaFoldDB" id="A0A812L992"/>
<dbReference type="OrthoDB" id="10277647at2759"/>
<evidence type="ECO:0000313" key="3">
    <source>
        <dbReference type="Proteomes" id="UP000604046"/>
    </source>
</evidence>